<proteinExistence type="inferred from homology"/>
<evidence type="ECO:0000256" key="7">
    <source>
        <dbReference type="ARBA" id="ARBA00022990"/>
    </source>
</evidence>
<evidence type="ECO:0000256" key="2">
    <source>
        <dbReference type="ARBA" id="ARBA00022490"/>
    </source>
</evidence>
<dbReference type="GO" id="GO:0007283">
    <property type="term" value="P:spermatogenesis"/>
    <property type="evidence" value="ECO:0007669"/>
    <property type="project" value="UniProtKB-KW"/>
</dbReference>
<evidence type="ECO:0000256" key="10">
    <source>
        <dbReference type="ARBA" id="ARBA00023212"/>
    </source>
</evidence>
<keyword evidence="4" id="KW-0221">Differentiation</keyword>
<name>A0A8S1GRJ4_9PELO</name>
<evidence type="ECO:0000259" key="17">
    <source>
        <dbReference type="Pfam" id="PF18383"/>
    </source>
</evidence>
<evidence type="ECO:0000256" key="15">
    <source>
        <dbReference type="ARBA" id="ARBA00079903"/>
    </source>
</evidence>
<evidence type="ECO:0000313" key="19">
    <source>
        <dbReference type="Proteomes" id="UP000835052"/>
    </source>
</evidence>
<dbReference type="OrthoDB" id="276029at2759"/>
<comment type="similarity">
    <text evidence="12">Belongs to the IFT81 family.</text>
</comment>
<sequence length="650" mass="75680">MSSELLNFIVQNLNREPFELNYTPLQLDQLPSNQLVQLLSDVLSWIFNTDKIDIRRETSEDTAIRILHSLKILRFKPPSDIEELEEWRAGIVEGAKKSVFPVLHYIFDNIQMLKERAYLATFLMKTDVPSDVHDFDTAQLQNEISVLMDQFKVIAVVEVNTDVIILGDIKQDLRSMEQEKETLQRKIEKAERKIKEIPYFDRHMENAAQLRMERERISEYTLIKGQERHRVIHVNNKVGRWSEHLDELQAVGENIDPSDMIVQLEEECETNNYLVREKLEEELRTRTKRIEELSQISQMAAIEEADIARLNAQITDLTSKIKRLENEREKAEEPVDENMSVFRHQAAALDRKKSVTAEKLQQARQELQKMQKEVETRKAELQNKVGGEVISAVQFRKYVENLRAKTVEYKRKRAEIDEMQCEKAILKRTVDLLNQRFDLLRTQIETMGGEVVQVFEVPLHQQRPKTAAPKSDNPEELQHSLKSLMTDIHTKKEFIEQLRREKSEQAETAKEAAQLESSMESNIEQKKHEFAVANENILKEVRSLEKESTEAEEIIAVYEQEYAEVLEDKNSMSQYSNQDYENELEASIEEENGIYSEINADGSVSKVDESRRQVELWQSLIVIFEAKLEALQERLNTGASDGPMGDHSFY</sequence>
<dbReference type="GO" id="GO:0036064">
    <property type="term" value="C:ciliary basal body"/>
    <property type="evidence" value="ECO:0007669"/>
    <property type="project" value="TreeGrafter"/>
</dbReference>
<comment type="caution">
    <text evidence="18">The sequence shown here is derived from an EMBL/GenBank/DDBJ whole genome shotgun (WGS) entry which is preliminary data.</text>
</comment>
<dbReference type="Gene3D" id="1.10.418.70">
    <property type="entry name" value="Intraflagellar transport protein 81, N-terminal domain"/>
    <property type="match status" value="1"/>
</dbReference>
<dbReference type="InterPro" id="IPR041146">
    <property type="entry name" value="IFT81_CH"/>
</dbReference>
<protein>
    <recommendedName>
        <fullName evidence="14">Intraflagellar transport protein 81 homolog</fullName>
    </recommendedName>
    <alternativeName>
        <fullName evidence="15">Carnitine deficiency-associated protein expressed in ventricle 1</fullName>
    </alternativeName>
</protein>
<feature type="coiled-coil region" evidence="16">
    <location>
        <begin position="276"/>
        <end position="436"/>
    </location>
</feature>
<dbReference type="GO" id="GO:0060271">
    <property type="term" value="P:cilium assembly"/>
    <property type="evidence" value="ECO:0007669"/>
    <property type="project" value="InterPro"/>
</dbReference>
<accession>A0A8S1GRJ4</accession>
<reference evidence="18" key="1">
    <citation type="submission" date="2020-10" db="EMBL/GenBank/DDBJ databases">
        <authorList>
            <person name="Kikuchi T."/>
        </authorList>
    </citation>
    <scope>NUCLEOTIDE SEQUENCE</scope>
    <source>
        <strain evidence="18">NKZ352</strain>
    </source>
</reference>
<dbReference type="Proteomes" id="UP000835052">
    <property type="component" value="Unassembled WGS sequence"/>
</dbReference>
<comment type="subcellular location">
    <subcellularLocation>
        <location evidence="1">Cytoplasm</location>
        <location evidence="1">Cytoskeleton</location>
        <location evidence="1">Cilium basal body</location>
    </subcellularLocation>
</comment>
<keyword evidence="3" id="KW-0597">Phosphoprotein</keyword>
<dbReference type="InterPro" id="IPR043016">
    <property type="entry name" value="IFT81_N_sf"/>
</dbReference>
<keyword evidence="10" id="KW-0206">Cytoskeleton</keyword>
<evidence type="ECO:0000256" key="6">
    <source>
        <dbReference type="ARBA" id="ARBA00022871"/>
    </source>
</evidence>
<dbReference type="GO" id="GO:0030154">
    <property type="term" value="P:cell differentiation"/>
    <property type="evidence" value="ECO:0007669"/>
    <property type="project" value="UniProtKB-KW"/>
</dbReference>
<dbReference type="GO" id="GO:0015631">
    <property type="term" value="F:tubulin binding"/>
    <property type="evidence" value="ECO:0007669"/>
    <property type="project" value="InterPro"/>
</dbReference>
<evidence type="ECO:0000256" key="12">
    <source>
        <dbReference type="ARBA" id="ARBA00043983"/>
    </source>
</evidence>
<dbReference type="EMBL" id="CAJGYM010000002">
    <property type="protein sequence ID" value="CAD6185571.1"/>
    <property type="molecule type" value="Genomic_DNA"/>
</dbReference>
<keyword evidence="9" id="KW-0969">Cilium</keyword>
<dbReference type="FunFam" id="1.10.418.70:FF:000001">
    <property type="entry name" value="Intraflagellar transport protein 81 homolog"/>
    <property type="match status" value="1"/>
</dbReference>
<evidence type="ECO:0000256" key="1">
    <source>
        <dbReference type="ARBA" id="ARBA00004120"/>
    </source>
</evidence>
<comment type="function">
    <text evidence="13">Component of the intraflagellar transport (IFT) complex B: together with IFT74, forms a tubulin-binding module that specifically mediates transport of tubulin within the cilium. Binds tubulin via its CH (calponin-homology)-like region. Required for ciliogenesis. Required for proper regulation of SHH signaling. Plays an important role during spermatogenesis by modulating the assembly and elongation of the sperm flagella.</text>
</comment>
<feature type="domain" description="IFT81 calponin homology" evidence="17">
    <location>
        <begin position="5"/>
        <end position="126"/>
    </location>
</feature>
<evidence type="ECO:0000256" key="4">
    <source>
        <dbReference type="ARBA" id="ARBA00022782"/>
    </source>
</evidence>
<evidence type="ECO:0000256" key="11">
    <source>
        <dbReference type="ARBA" id="ARBA00023273"/>
    </source>
</evidence>
<keyword evidence="7" id="KW-0007">Acetylation</keyword>
<evidence type="ECO:0000256" key="3">
    <source>
        <dbReference type="ARBA" id="ARBA00022553"/>
    </source>
</evidence>
<gene>
    <name evidence="18" type="ORF">CAUJ_LOCUS1490</name>
</gene>
<dbReference type="GO" id="GO:0030992">
    <property type="term" value="C:intraciliary transport particle B"/>
    <property type="evidence" value="ECO:0007669"/>
    <property type="project" value="InterPro"/>
</dbReference>
<dbReference type="PANTHER" id="PTHR15614">
    <property type="entry name" value="INTRAFLAGELLAR TRANSPORT PROTEIN 81 HOMOLOG"/>
    <property type="match status" value="1"/>
</dbReference>
<organism evidence="18 19">
    <name type="scientific">Caenorhabditis auriculariae</name>
    <dbReference type="NCBI Taxonomy" id="2777116"/>
    <lineage>
        <taxon>Eukaryota</taxon>
        <taxon>Metazoa</taxon>
        <taxon>Ecdysozoa</taxon>
        <taxon>Nematoda</taxon>
        <taxon>Chromadorea</taxon>
        <taxon>Rhabditida</taxon>
        <taxon>Rhabditina</taxon>
        <taxon>Rhabditomorpha</taxon>
        <taxon>Rhabditoidea</taxon>
        <taxon>Rhabditidae</taxon>
        <taxon>Peloderinae</taxon>
        <taxon>Caenorhabditis</taxon>
    </lineage>
</organism>
<keyword evidence="8 16" id="KW-0175">Coiled coil</keyword>
<evidence type="ECO:0000256" key="14">
    <source>
        <dbReference type="ARBA" id="ARBA00073058"/>
    </source>
</evidence>
<keyword evidence="6" id="KW-0744">Spermatogenesis</keyword>
<evidence type="ECO:0000313" key="18">
    <source>
        <dbReference type="EMBL" id="CAD6185571.1"/>
    </source>
</evidence>
<feature type="coiled-coil region" evidence="16">
    <location>
        <begin position="166"/>
        <end position="196"/>
    </location>
</feature>
<evidence type="ECO:0000256" key="8">
    <source>
        <dbReference type="ARBA" id="ARBA00023054"/>
    </source>
</evidence>
<dbReference type="Pfam" id="PF18383">
    <property type="entry name" value="IFT81_CH"/>
    <property type="match status" value="1"/>
</dbReference>
<feature type="coiled-coil region" evidence="16">
    <location>
        <begin position="492"/>
        <end position="568"/>
    </location>
</feature>
<keyword evidence="5" id="KW-0970">Cilium biogenesis/degradation</keyword>
<keyword evidence="19" id="KW-1185">Reference proteome</keyword>
<evidence type="ECO:0000256" key="13">
    <source>
        <dbReference type="ARBA" id="ARBA00055755"/>
    </source>
</evidence>
<dbReference type="InterPro" id="IPR029600">
    <property type="entry name" value="IFT81"/>
</dbReference>
<dbReference type="PANTHER" id="PTHR15614:SF2">
    <property type="entry name" value="INTRAFLAGELLAR TRANSPORT PROTEIN 81 HOMOLOG"/>
    <property type="match status" value="1"/>
</dbReference>
<dbReference type="AlphaFoldDB" id="A0A8S1GRJ4"/>
<keyword evidence="2" id="KW-0963">Cytoplasm</keyword>
<evidence type="ECO:0000256" key="5">
    <source>
        <dbReference type="ARBA" id="ARBA00022794"/>
    </source>
</evidence>
<dbReference type="GO" id="GO:0042073">
    <property type="term" value="P:intraciliary transport"/>
    <property type="evidence" value="ECO:0007669"/>
    <property type="project" value="InterPro"/>
</dbReference>
<evidence type="ECO:0000256" key="9">
    <source>
        <dbReference type="ARBA" id="ARBA00023069"/>
    </source>
</evidence>
<keyword evidence="11" id="KW-0966">Cell projection</keyword>
<evidence type="ECO:0000256" key="16">
    <source>
        <dbReference type="SAM" id="Coils"/>
    </source>
</evidence>